<dbReference type="AlphaFoldDB" id="A0A1G4KN03"/>
<gene>
    <name evidence="7" type="ORF">LANO_0H18118G</name>
</gene>
<dbReference type="InterPro" id="IPR045328">
    <property type="entry name" value="Kre9/Knh1"/>
</dbReference>
<dbReference type="Pfam" id="PF10342">
    <property type="entry name" value="Kre9_KNH"/>
    <property type="match status" value="1"/>
</dbReference>
<evidence type="ECO:0000259" key="6">
    <source>
        <dbReference type="Pfam" id="PF10342"/>
    </source>
</evidence>
<sequence length="269" mass="29361">MLIPVRLLLLQHFFALLQLAVADLSVAKPIGGSEYSVSSNTVSIEVEWTDVGRSPELDTVTQYVFTLCTGSNSKIQAISTLATVPATEITGNRYTVSIDREAGASGSYFLQVVAVSPEWIAIHYSNRFTITGMQGNKPAPSVNDPQGPSPETMKIGPNGGPPPIDSASFSIPYASQTGSYRFAPMQTQPGSVVTATAWTRQNPTSTCSFYATNTATPEWYTTITAGWDYTILTRMNDVHPRPLPEHNGGWYKPAEKMTLTTRKVNRYQQ</sequence>
<evidence type="ECO:0000313" key="7">
    <source>
        <dbReference type="EMBL" id="SCV05921.1"/>
    </source>
</evidence>
<dbReference type="InterPro" id="IPR018466">
    <property type="entry name" value="Kre9/Knh1-like_N"/>
</dbReference>
<feature type="signal peptide" evidence="4">
    <location>
        <begin position="1"/>
        <end position="22"/>
    </location>
</feature>
<dbReference type="GO" id="GO:0042546">
    <property type="term" value="P:cell wall biogenesis"/>
    <property type="evidence" value="ECO:0007669"/>
    <property type="project" value="InterPro"/>
</dbReference>
<dbReference type="Pfam" id="PF05390">
    <property type="entry name" value="Kre9_KNH1_C"/>
    <property type="match status" value="1"/>
</dbReference>
<dbReference type="PANTHER" id="PTHR28154:SF1">
    <property type="entry name" value="CELL WALL SYNTHESIS PROTEIN KNH1-RELATED"/>
    <property type="match status" value="1"/>
</dbReference>
<organism evidence="7 8">
    <name type="scientific">Lachancea nothofagi CBS 11611</name>
    <dbReference type="NCBI Taxonomy" id="1266666"/>
    <lineage>
        <taxon>Eukaryota</taxon>
        <taxon>Fungi</taxon>
        <taxon>Dikarya</taxon>
        <taxon>Ascomycota</taxon>
        <taxon>Saccharomycotina</taxon>
        <taxon>Saccharomycetes</taxon>
        <taxon>Saccharomycetales</taxon>
        <taxon>Saccharomycetaceae</taxon>
        <taxon>Lachancea</taxon>
    </lineage>
</organism>
<keyword evidence="8" id="KW-1185">Reference proteome</keyword>
<comment type="similarity">
    <text evidence="2">Belongs to the KRE9/KNH1 family.</text>
</comment>
<evidence type="ECO:0000256" key="3">
    <source>
        <dbReference type="ARBA" id="ARBA00022729"/>
    </source>
</evidence>
<accession>A0A1G4KN03</accession>
<evidence type="ECO:0000256" key="1">
    <source>
        <dbReference type="ARBA" id="ARBA00004010"/>
    </source>
</evidence>
<dbReference type="OrthoDB" id="2432613at2759"/>
<evidence type="ECO:0000313" key="8">
    <source>
        <dbReference type="Proteomes" id="UP000189911"/>
    </source>
</evidence>
<dbReference type="Proteomes" id="UP000189911">
    <property type="component" value="Chromosome H"/>
</dbReference>
<evidence type="ECO:0000259" key="5">
    <source>
        <dbReference type="Pfam" id="PF05390"/>
    </source>
</evidence>
<reference evidence="8" key="1">
    <citation type="submission" date="2016-03" db="EMBL/GenBank/DDBJ databases">
        <authorList>
            <person name="Devillers Hugo."/>
        </authorList>
    </citation>
    <scope>NUCLEOTIDE SEQUENCE [LARGE SCALE GENOMIC DNA]</scope>
</reference>
<name>A0A1G4KN03_9SACH</name>
<evidence type="ECO:0000256" key="4">
    <source>
        <dbReference type="SAM" id="SignalP"/>
    </source>
</evidence>
<protein>
    <submittedName>
        <fullName evidence="7">LANO_0H18118g1_1</fullName>
    </submittedName>
</protein>
<dbReference type="GO" id="GO:0031505">
    <property type="term" value="P:fungal-type cell wall organization"/>
    <property type="evidence" value="ECO:0007669"/>
    <property type="project" value="TreeGrafter"/>
</dbReference>
<keyword evidence="3 4" id="KW-0732">Signal</keyword>
<feature type="domain" description="Yeast cell wall synthesis Kre9/Knh1 C-terminal" evidence="5">
    <location>
        <begin position="165"/>
        <end position="265"/>
    </location>
</feature>
<feature type="chain" id="PRO_5009236570" evidence="4">
    <location>
        <begin position="23"/>
        <end position="269"/>
    </location>
</feature>
<evidence type="ECO:0000256" key="2">
    <source>
        <dbReference type="ARBA" id="ARBA00006816"/>
    </source>
</evidence>
<feature type="domain" description="Yeast cell wall synthesis Kre9/Knh1-like N-terminal" evidence="6">
    <location>
        <begin position="34"/>
        <end position="130"/>
    </location>
</feature>
<dbReference type="GO" id="GO:0006078">
    <property type="term" value="P:(1-&gt;6)-beta-D-glucan biosynthetic process"/>
    <property type="evidence" value="ECO:0007669"/>
    <property type="project" value="InterPro"/>
</dbReference>
<dbReference type="PANTHER" id="PTHR28154">
    <property type="entry name" value="CELL WALL SYNTHESIS PROTEIN KNH1-RELATED"/>
    <property type="match status" value="1"/>
</dbReference>
<dbReference type="GO" id="GO:0005576">
    <property type="term" value="C:extracellular region"/>
    <property type="evidence" value="ECO:0007669"/>
    <property type="project" value="TreeGrafter"/>
</dbReference>
<dbReference type="InterPro" id="IPR008659">
    <property type="entry name" value="Kre9/Knh1_C"/>
</dbReference>
<proteinExistence type="inferred from homology"/>
<comment type="function">
    <text evidence="1">Involved in cell wall beta(1-&gt;6) glucan synthesis.</text>
</comment>
<dbReference type="EMBL" id="LT598447">
    <property type="protein sequence ID" value="SCV05921.1"/>
    <property type="molecule type" value="Genomic_DNA"/>
</dbReference>